<protein>
    <recommendedName>
        <fullName evidence="3">Prophage pi2 protein 38</fullName>
    </recommendedName>
</protein>
<dbReference type="EMBL" id="FMYM01000005">
    <property type="protein sequence ID" value="SDC06194.1"/>
    <property type="molecule type" value="Genomic_DNA"/>
</dbReference>
<reference evidence="2" key="1">
    <citation type="submission" date="2016-09" db="EMBL/GenBank/DDBJ databases">
        <authorList>
            <person name="Varghese N."/>
            <person name="Submissions S."/>
        </authorList>
    </citation>
    <scope>NUCLEOTIDE SEQUENCE [LARGE SCALE GENOMIC DNA]</scope>
    <source>
        <strain evidence="2">25nlg</strain>
    </source>
</reference>
<accession>A0A1G6IIB9</accession>
<sequence length="103" mass="11845">MLVELANILRGTGYPVAYLQFKSTPSIPFIVYYTEGSNHFYADNSVRKRTYDVTVELYTDTKKLAAEEKLENTLLAHGLPFSDVEVFIEKENLYLKKYQIGVI</sequence>
<dbReference type="Proteomes" id="UP000242662">
    <property type="component" value="Unassembled WGS sequence"/>
</dbReference>
<dbReference type="AlphaFoldDB" id="A0A1G6IIB9"/>
<dbReference type="STRING" id="1464122.SAMN05421737_10573"/>
<evidence type="ECO:0008006" key="3">
    <source>
        <dbReference type="Google" id="ProtNLM"/>
    </source>
</evidence>
<evidence type="ECO:0000313" key="1">
    <source>
        <dbReference type="EMBL" id="SDC06194.1"/>
    </source>
</evidence>
<proteinExistence type="predicted"/>
<name>A0A1G6IIB9_9BACI</name>
<evidence type="ECO:0000313" key="2">
    <source>
        <dbReference type="Proteomes" id="UP000242662"/>
    </source>
</evidence>
<gene>
    <name evidence="1" type="ORF">SAMN05421737_10573</name>
</gene>
<organism evidence="1 2">
    <name type="scientific">Shouchella lonarensis</name>
    <dbReference type="NCBI Taxonomy" id="1464122"/>
    <lineage>
        <taxon>Bacteria</taxon>
        <taxon>Bacillati</taxon>
        <taxon>Bacillota</taxon>
        <taxon>Bacilli</taxon>
        <taxon>Bacillales</taxon>
        <taxon>Bacillaceae</taxon>
        <taxon>Shouchella</taxon>
    </lineage>
</organism>
<keyword evidence="2" id="KW-1185">Reference proteome</keyword>